<proteinExistence type="predicted"/>
<feature type="domain" description="DUF4097" evidence="1">
    <location>
        <begin position="39"/>
        <end position="222"/>
    </location>
</feature>
<sequence>MSKEKTADSILNRIVDSARSTFVKREVVRKEVLGVTSLKEIHIAGSDIDVEVMKHQEANITIVFTSYEDGPEMLVDHTDDVLDITFMKPSKERFIIEFSPSVKMQLFVPADIAEGWKISTRSGDITVSKLSAKAISVHTASGDASLSDIKANKIKLHCTSGDIQANKLRAEECHLQTSSGDIEIDKLVVGSTYAKVASGDLTLTDIRGEYIEIALASGDVELEDVIMVKGVIDVSSGDVEAIRIQVDSLTVDTKSGDVELNEFSGGLNGKSISGDFDLGIVDYATVQLDSLKGDIAVEIDQEIGLNAAYDIAYTSDMETNLPFEMDGQSRRLTGVTGDGENSIRIKSSSGDIRIYTKAPVNV</sequence>
<evidence type="ECO:0000313" key="3">
    <source>
        <dbReference type="Proteomes" id="UP000637359"/>
    </source>
</evidence>
<protein>
    <submittedName>
        <fullName evidence="2">DUF4097 family beta strand repeat protein</fullName>
    </submittedName>
</protein>
<dbReference type="InterPro" id="IPR025164">
    <property type="entry name" value="Toastrack_DUF4097"/>
</dbReference>
<comment type="caution">
    <text evidence="2">The sequence shown here is derived from an EMBL/GenBank/DDBJ whole genome shotgun (WGS) entry which is preliminary data.</text>
</comment>
<evidence type="ECO:0000259" key="1">
    <source>
        <dbReference type="Pfam" id="PF13349"/>
    </source>
</evidence>
<dbReference type="Proteomes" id="UP000637359">
    <property type="component" value="Unassembled WGS sequence"/>
</dbReference>
<dbReference type="Pfam" id="PF13349">
    <property type="entry name" value="DUF4097"/>
    <property type="match status" value="1"/>
</dbReference>
<dbReference type="RefSeq" id="WP_186870868.1">
    <property type="nucleotide sequence ID" value="NZ_JACOOL010000012.1"/>
</dbReference>
<name>A0A923RLJ1_9BACI</name>
<accession>A0A923RLJ1</accession>
<keyword evidence="3" id="KW-1185">Reference proteome</keyword>
<dbReference type="PANTHER" id="PTHR34094">
    <property type="match status" value="1"/>
</dbReference>
<dbReference type="EMBL" id="JACOOL010000012">
    <property type="protein sequence ID" value="MBC5638167.1"/>
    <property type="molecule type" value="Genomic_DNA"/>
</dbReference>
<dbReference type="PANTHER" id="PTHR34094:SF1">
    <property type="entry name" value="PROTEIN FAM185A"/>
    <property type="match status" value="1"/>
</dbReference>
<organism evidence="2 3">
    <name type="scientific">Ornithinibacillus hominis</name>
    <dbReference type="NCBI Taxonomy" id="2763055"/>
    <lineage>
        <taxon>Bacteria</taxon>
        <taxon>Bacillati</taxon>
        <taxon>Bacillota</taxon>
        <taxon>Bacilli</taxon>
        <taxon>Bacillales</taxon>
        <taxon>Bacillaceae</taxon>
        <taxon>Ornithinibacillus</taxon>
    </lineage>
</organism>
<reference evidence="2" key="1">
    <citation type="submission" date="2020-08" db="EMBL/GenBank/DDBJ databases">
        <title>Genome public.</title>
        <authorList>
            <person name="Liu C."/>
            <person name="Sun Q."/>
        </authorList>
    </citation>
    <scope>NUCLEOTIDE SEQUENCE</scope>
    <source>
        <strain evidence="2">BX22</strain>
    </source>
</reference>
<evidence type="ECO:0000313" key="2">
    <source>
        <dbReference type="EMBL" id="MBC5638167.1"/>
    </source>
</evidence>
<dbReference type="AlphaFoldDB" id="A0A923RLJ1"/>
<gene>
    <name evidence="2" type="ORF">H8S33_15330</name>
</gene>